<name>A0AAV8ZA46_9CUCU</name>
<feature type="domain" description="PDZ" evidence="5">
    <location>
        <begin position="132"/>
        <end position="208"/>
    </location>
</feature>
<dbReference type="EMBL" id="JAPWTK010000009">
    <property type="protein sequence ID" value="KAJ8960336.1"/>
    <property type="molecule type" value="Genomic_DNA"/>
</dbReference>
<dbReference type="PROSITE" id="PS50106">
    <property type="entry name" value="PDZ"/>
    <property type="match status" value="2"/>
</dbReference>
<protein>
    <recommendedName>
        <fullName evidence="5">PDZ domain-containing protein</fullName>
    </recommendedName>
</protein>
<dbReference type="CDD" id="cd06669">
    <property type="entry name" value="PDZ5_MUPP1-like"/>
    <property type="match status" value="1"/>
</dbReference>
<dbReference type="PANTHER" id="PTHR19964:SF92">
    <property type="entry name" value="PATJ HOMOLOG"/>
    <property type="match status" value="1"/>
</dbReference>
<dbReference type="FunFam" id="2.30.42.10:FF:000070">
    <property type="entry name" value="Multiple PDZ domain protein"/>
    <property type="match status" value="1"/>
</dbReference>
<comment type="subcellular location">
    <subcellularLocation>
        <location evidence="1">Membrane</location>
    </subcellularLocation>
</comment>
<evidence type="ECO:0000256" key="3">
    <source>
        <dbReference type="ARBA" id="ARBA00022737"/>
    </source>
</evidence>
<sequence>MQKEPNMMVLWEEMAFCNRGDELLEVNGIQLLGLNHLEVVSILKQLPNFVSLVCARYPVPIRIIDTSQHRGGISSQAGSLQNLIPASETSRLVKAKSETSIASSLASEAATTRSRSLELIAGLPMWSDEPTVVELNKGDHGLGFSILDYQDPLNPQETVIVIRSLVPGGVAQLDGRLIPGDRLLAVNDVNVQHATLDAAVQVLKGSPKGRVRITVAKPLNTNDAVSHASQCRTESLTDLRHEGIETRRI</sequence>
<keyword evidence="7" id="KW-1185">Reference proteome</keyword>
<evidence type="ECO:0000256" key="2">
    <source>
        <dbReference type="ARBA" id="ARBA00022553"/>
    </source>
</evidence>
<evidence type="ECO:0000256" key="1">
    <source>
        <dbReference type="ARBA" id="ARBA00004370"/>
    </source>
</evidence>
<dbReference type="SMART" id="SM00228">
    <property type="entry name" value="PDZ"/>
    <property type="match status" value="1"/>
</dbReference>
<keyword evidence="2" id="KW-0597">Phosphoprotein</keyword>
<dbReference type="InterPro" id="IPR051342">
    <property type="entry name" value="PDZ_scaffold"/>
</dbReference>
<accession>A0AAV8ZA46</accession>
<dbReference type="InterPro" id="IPR001478">
    <property type="entry name" value="PDZ"/>
</dbReference>
<gene>
    <name evidence="6" type="ORF">NQ318_004071</name>
</gene>
<reference evidence="6" key="1">
    <citation type="journal article" date="2023" name="Insect Mol. Biol.">
        <title>Genome sequencing provides insights into the evolution of gene families encoding plant cell wall-degrading enzymes in longhorned beetles.</title>
        <authorList>
            <person name="Shin N.R."/>
            <person name="Okamura Y."/>
            <person name="Kirsch R."/>
            <person name="Pauchet Y."/>
        </authorList>
    </citation>
    <scope>NUCLEOTIDE SEQUENCE</scope>
    <source>
        <strain evidence="6">AMC_N1</strain>
    </source>
</reference>
<evidence type="ECO:0000313" key="6">
    <source>
        <dbReference type="EMBL" id="KAJ8960336.1"/>
    </source>
</evidence>
<evidence type="ECO:0000313" key="7">
    <source>
        <dbReference type="Proteomes" id="UP001162162"/>
    </source>
</evidence>
<dbReference type="InterPro" id="IPR036034">
    <property type="entry name" value="PDZ_sf"/>
</dbReference>
<comment type="caution">
    <text evidence="6">The sequence shown here is derived from an EMBL/GenBank/DDBJ whole genome shotgun (WGS) entry which is preliminary data.</text>
</comment>
<dbReference type="Proteomes" id="UP001162162">
    <property type="component" value="Unassembled WGS sequence"/>
</dbReference>
<dbReference type="AlphaFoldDB" id="A0AAV8ZA46"/>
<evidence type="ECO:0000259" key="5">
    <source>
        <dbReference type="PROSITE" id="PS50106"/>
    </source>
</evidence>
<keyword evidence="3" id="KW-0677">Repeat</keyword>
<dbReference type="SUPFAM" id="SSF50156">
    <property type="entry name" value="PDZ domain-like"/>
    <property type="match status" value="2"/>
</dbReference>
<evidence type="ECO:0000256" key="4">
    <source>
        <dbReference type="ARBA" id="ARBA00023136"/>
    </source>
</evidence>
<dbReference type="PANTHER" id="PTHR19964">
    <property type="entry name" value="MULTIPLE PDZ DOMAIN PROTEIN"/>
    <property type="match status" value="1"/>
</dbReference>
<feature type="domain" description="PDZ" evidence="5">
    <location>
        <begin position="20"/>
        <end position="58"/>
    </location>
</feature>
<organism evidence="6 7">
    <name type="scientific">Aromia moschata</name>
    <dbReference type="NCBI Taxonomy" id="1265417"/>
    <lineage>
        <taxon>Eukaryota</taxon>
        <taxon>Metazoa</taxon>
        <taxon>Ecdysozoa</taxon>
        <taxon>Arthropoda</taxon>
        <taxon>Hexapoda</taxon>
        <taxon>Insecta</taxon>
        <taxon>Pterygota</taxon>
        <taxon>Neoptera</taxon>
        <taxon>Endopterygota</taxon>
        <taxon>Coleoptera</taxon>
        <taxon>Polyphaga</taxon>
        <taxon>Cucujiformia</taxon>
        <taxon>Chrysomeloidea</taxon>
        <taxon>Cerambycidae</taxon>
        <taxon>Cerambycinae</taxon>
        <taxon>Callichromatini</taxon>
        <taxon>Aromia</taxon>
    </lineage>
</organism>
<dbReference type="GO" id="GO:0016020">
    <property type="term" value="C:membrane"/>
    <property type="evidence" value="ECO:0007669"/>
    <property type="project" value="UniProtKB-SubCell"/>
</dbReference>
<dbReference type="Gene3D" id="2.30.42.10">
    <property type="match status" value="2"/>
</dbReference>
<proteinExistence type="predicted"/>
<dbReference type="Pfam" id="PF00595">
    <property type="entry name" value="PDZ"/>
    <property type="match status" value="1"/>
</dbReference>
<keyword evidence="4" id="KW-0472">Membrane</keyword>